<gene>
    <name evidence="2" type="ORF">TDUB1175_LOCUS13414</name>
</gene>
<protein>
    <recommendedName>
        <fullName evidence="1">Thioesterase domain-containing protein</fullName>
    </recommendedName>
</protein>
<dbReference type="InterPro" id="IPR029069">
    <property type="entry name" value="HotDog_dom_sf"/>
</dbReference>
<dbReference type="Pfam" id="PF03061">
    <property type="entry name" value="4HBT"/>
    <property type="match status" value="1"/>
</dbReference>
<dbReference type="InterPro" id="IPR052061">
    <property type="entry name" value="PTE-AB_protein"/>
</dbReference>
<dbReference type="SUPFAM" id="SSF54637">
    <property type="entry name" value="Thioesterase/thiol ester dehydrase-isomerase"/>
    <property type="match status" value="1"/>
</dbReference>
<dbReference type="PANTHER" id="PTHR47260:SF1">
    <property type="entry name" value="UPF0644 PROTEIN PB2B4.06"/>
    <property type="match status" value="1"/>
</dbReference>
<dbReference type="PANTHER" id="PTHR47260">
    <property type="entry name" value="UPF0644 PROTEIN PB2B4.06"/>
    <property type="match status" value="1"/>
</dbReference>
<organism evidence="2">
    <name type="scientific">Pseudictyota dubia</name>
    <dbReference type="NCBI Taxonomy" id="2749911"/>
    <lineage>
        <taxon>Eukaryota</taxon>
        <taxon>Sar</taxon>
        <taxon>Stramenopiles</taxon>
        <taxon>Ochrophyta</taxon>
        <taxon>Bacillariophyta</taxon>
        <taxon>Mediophyceae</taxon>
        <taxon>Biddulphiophycidae</taxon>
        <taxon>Eupodiscales</taxon>
        <taxon>Odontellaceae</taxon>
        <taxon>Pseudictyota</taxon>
    </lineage>
</organism>
<sequence length="193" mass="21136">MQDSVSQSNDLLLLPEFERLPDPTGPAVAAHAVYGGPLLGPGLIERFDAYRKKSLVQRTSLFLNAREGQMNEKDHAEDKGEALGEVVVFVAVVGSRLTGHEGVVHGGIVSLLFDEACGWGCIAATGENVLTVTGNLSVNFRKPLRARERCVLRVFHEGTERRKVSLRARLENVSGDEIYADATCTYIMLRSRL</sequence>
<dbReference type="CDD" id="cd03443">
    <property type="entry name" value="PaaI_thioesterase"/>
    <property type="match status" value="1"/>
</dbReference>
<dbReference type="InterPro" id="IPR006683">
    <property type="entry name" value="Thioestr_dom"/>
</dbReference>
<accession>A0A7R9W4Z3</accession>
<name>A0A7R9W4Z3_9STRA</name>
<feature type="domain" description="Thioesterase" evidence="1">
    <location>
        <begin position="102"/>
        <end position="177"/>
    </location>
</feature>
<evidence type="ECO:0000259" key="1">
    <source>
        <dbReference type="Pfam" id="PF03061"/>
    </source>
</evidence>
<evidence type="ECO:0000313" key="2">
    <source>
        <dbReference type="EMBL" id="CAD8314625.1"/>
    </source>
</evidence>
<proteinExistence type="predicted"/>
<dbReference type="Gene3D" id="3.10.129.10">
    <property type="entry name" value="Hotdog Thioesterase"/>
    <property type="match status" value="1"/>
</dbReference>
<dbReference type="AlphaFoldDB" id="A0A7R9W4Z3"/>
<reference evidence="2" key="1">
    <citation type="submission" date="2021-01" db="EMBL/GenBank/DDBJ databases">
        <authorList>
            <person name="Corre E."/>
            <person name="Pelletier E."/>
            <person name="Niang G."/>
            <person name="Scheremetjew M."/>
            <person name="Finn R."/>
            <person name="Kale V."/>
            <person name="Holt S."/>
            <person name="Cochrane G."/>
            <person name="Meng A."/>
            <person name="Brown T."/>
            <person name="Cohen L."/>
        </authorList>
    </citation>
    <scope>NUCLEOTIDE SEQUENCE</scope>
    <source>
        <strain evidence="2">CCMP147</strain>
    </source>
</reference>
<dbReference type="EMBL" id="HBED01026827">
    <property type="protein sequence ID" value="CAD8314625.1"/>
    <property type="molecule type" value="Transcribed_RNA"/>
</dbReference>